<evidence type="ECO:0000313" key="11">
    <source>
        <dbReference type="Proteomes" id="UP000246635"/>
    </source>
</evidence>
<evidence type="ECO:0000256" key="1">
    <source>
        <dbReference type="ARBA" id="ARBA00022553"/>
    </source>
</evidence>
<dbReference type="PROSITE" id="PS51755">
    <property type="entry name" value="OMPR_PHOB"/>
    <property type="match status" value="1"/>
</dbReference>
<feature type="domain" description="OmpR/PhoB-type" evidence="9">
    <location>
        <begin position="136"/>
        <end position="236"/>
    </location>
</feature>
<dbReference type="Pfam" id="PF00072">
    <property type="entry name" value="Response_reg"/>
    <property type="match status" value="1"/>
</dbReference>
<keyword evidence="4 7" id="KW-0238">DNA-binding</keyword>
<dbReference type="SUPFAM" id="SSF52172">
    <property type="entry name" value="CheY-like"/>
    <property type="match status" value="1"/>
</dbReference>
<dbReference type="GO" id="GO:0006355">
    <property type="term" value="P:regulation of DNA-templated transcription"/>
    <property type="evidence" value="ECO:0007669"/>
    <property type="project" value="InterPro"/>
</dbReference>
<dbReference type="PROSITE" id="PS50110">
    <property type="entry name" value="RESPONSE_REGULATORY"/>
    <property type="match status" value="1"/>
</dbReference>
<feature type="DNA-binding region" description="OmpR/PhoB-type" evidence="7">
    <location>
        <begin position="136"/>
        <end position="236"/>
    </location>
</feature>
<evidence type="ECO:0000256" key="7">
    <source>
        <dbReference type="PROSITE-ProRule" id="PRU01091"/>
    </source>
</evidence>
<evidence type="ECO:0000256" key="6">
    <source>
        <dbReference type="PROSITE-ProRule" id="PRU00169"/>
    </source>
</evidence>
<evidence type="ECO:0000256" key="2">
    <source>
        <dbReference type="ARBA" id="ARBA00023012"/>
    </source>
</evidence>
<keyword evidence="5" id="KW-0804">Transcription</keyword>
<dbReference type="GO" id="GO:0005829">
    <property type="term" value="C:cytosol"/>
    <property type="evidence" value="ECO:0007669"/>
    <property type="project" value="TreeGrafter"/>
</dbReference>
<dbReference type="PANTHER" id="PTHR48111:SF52">
    <property type="entry name" value="TRANSCRIPTIONAL REGULATORY PROTEIN YVRH"/>
    <property type="match status" value="1"/>
</dbReference>
<evidence type="ECO:0000256" key="5">
    <source>
        <dbReference type="ARBA" id="ARBA00023163"/>
    </source>
</evidence>
<feature type="modified residue" description="4-aspartylphosphate" evidence="6">
    <location>
        <position position="56"/>
    </location>
</feature>
<dbReference type="InterPro" id="IPR011006">
    <property type="entry name" value="CheY-like_superfamily"/>
</dbReference>
<evidence type="ECO:0000259" key="9">
    <source>
        <dbReference type="PROSITE" id="PS51755"/>
    </source>
</evidence>
<dbReference type="GO" id="GO:0032993">
    <property type="term" value="C:protein-DNA complex"/>
    <property type="evidence" value="ECO:0007669"/>
    <property type="project" value="TreeGrafter"/>
</dbReference>
<sequence>MNRSERLLLVDDEEGILKLLEITLKKERFVSIFTCTSGREALTLLQRPPFDVILLDIMLPDIHGFELCNQIRAITNAPLIFISACSSDFDKLTGLGIGGDDYITKPFNPMEVVARIQALLRRQNITRSVPNETIHHKEYRYGNLVLKPADACLSVDDQPIECTAKELELLTFFFKNPNRIYTSNQIYQFVWGEDPHYGGEKTVAMHISKIRKKLETNPRIPEVIVNLKGIGYKFIPPV</sequence>
<dbReference type="OrthoDB" id="9790442at2"/>
<feature type="domain" description="Response regulatory" evidence="8">
    <location>
        <begin position="6"/>
        <end position="120"/>
    </location>
</feature>
<reference evidence="10 11" key="1">
    <citation type="submission" date="2018-05" db="EMBL/GenBank/DDBJ databases">
        <title>Genomic Encyclopedia of Type Strains, Phase III (KMG-III): the genomes of soil and plant-associated and newly described type strains.</title>
        <authorList>
            <person name="Whitman W."/>
        </authorList>
    </citation>
    <scope>NUCLEOTIDE SEQUENCE [LARGE SCALE GENOMIC DNA]</scope>
    <source>
        <strain evidence="10 11">CECT 5696</strain>
    </source>
</reference>
<organism evidence="10 11">
    <name type="scientific">Paenibacillus cellulosilyticus</name>
    <dbReference type="NCBI Taxonomy" id="375489"/>
    <lineage>
        <taxon>Bacteria</taxon>
        <taxon>Bacillati</taxon>
        <taxon>Bacillota</taxon>
        <taxon>Bacilli</taxon>
        <taxon>Bacillales</taxon>
        <taxon>Paenibacillaceae</taxon>
        <taxon>Paenibacillus</taxon>
    </lineage>
</organism>
<accession>A0A2V2YC28</accession>
<comment type="caution">
    <text evidence="10">The sequence shown here is derived from an EMBL/GenBank/DDBJ whole genome shotgun (WGS) entry which is preliminary data.</text>
</comment>
<dbReference type="CDD" id="cd00383">
    <property type="entry name" value="trans_reg_C"/>
    <property type="match status" value="1"/>
</dbReference>
<proteinExistence type="predicted"/>
<dbReference type="SMART" id="SM00448">
    <property type="entry name" value="REC"/>
    <property type="match status" value="1"/>
</dbReference>
<dbReference type="EMBL" id="QGTQ01000045">
    <property type="protein sequence ID" value="PWV89409.1"/>
    <property type="molecule type" value="Genomic_DNA"/>
</dbReference>
<dbReference type="InterPro" id="IPR001789">
    <property type="entry name" value="Sig_transdc_resp-reg_receiver"/>
</dbReference>
<dbReference type="PANTHER" id="PTHR48111">
    <property type="entry name" value="REGULATOR OF RPOS"/>
    <property type="match status" value="1"/>
</dbReference>
<keyword evidence="2" id="KW-0902">Two-component regulatory system</keyword>
<dbReference type="InterPro" id="IPR039420">
    <property type="entry name" value="WalR-like"/>
</dbReference>
<dbReference type="InterPro" id="IPR001867">
    <property type="entry name" value="OmpR/PhoB-type_DNA-bd"/>
</dbReference>
<dbReference type="InterPro" id="IPR036388">
    <property type="entry name" value="WH-like_DNA-bd_sf"/>
</dbReference>
<evidence type="ECO:0000259" key="8">
    <source>
        <dbReference type="PROSITE" id="PS50110"/>
    </source>
</evidence>
<dbReference type="AlphaFoldDB" id="A0A2V2YC28"/>
<keyword evidence="11" id="KW-1185">Reference proteome</keyword>
<name>A0A2V2YC28_9BACL</name>
<dbReference type="Gene3D" id="3.40.50.2300">
    <property type="match status" value="1"/>
</dbReference>
<evidence type="ECO:0000313" key="10">
    <source>
        <dbReference type="EMBL" id="PWV89409.1"/>
    </source>
</evidence>
<dbReference type="GO" id="GO:0000156">
    <property type="term" value="F:phosphorelay response regulator activity"/>
    <property type="evidence" value="ECO:0007669"/>
    <property type="project" value="TreeGrafter"/>
</dbReference>
<dbReference type="GO" id="GO:0000976">
    <property type="term" value="F:transcription cis-regulatory region binding"/>
    <property type="evidence" value="ECO:0007669"/>
    <property type="project" value="TreeGrafter"/>
</dbReference>
<dbReference type="Gene3D" id="1.10.10.10">
    <property type="entry name" value="Winged helix-like DNA-binding domain superfamily/Winged helix DNA-binding domain"/>
    <property type="match status" value="1"/>
</dbReference>
<dbReference type="RefSeq" id="WP_110047481.1">
    <property type="nucleotide sequence ID" value="NZ_CP054613.1"/>
</dbReference>
<evidence type="ECO:0000256" key="4">
    <source>
        <dbReference type="ARBA" id="ARBA00023125"/>
    </source>
</evidence>
<dbReference type="Proteomes" id="UP000246635">
    <property type="component" value="Unassembled WGS sequence"/>
</dbReference>
<protein>
    <submittedName>
        <fullName evidence="10">DNA-binding response OmpR family regulator</fullName>
    </submittedName>
</protein>
<evidence type="ECO:0000256" key="3">
    <source>
        <dbReference type="ARBA" id="ARBA00023015"/>
    </source>
</evidence>
<keyword evidence="1 6" id="KW-0597">Phosphoprotein</keyword>
<dbReference type="SMART" id="SM00862">
    <property type="entry name" value="Trans_reg_C"/>
    <property type="match status" value="1"/>
</dbReference>
<dbReference type="Pfam" id="PF00486">
    <property type="entry name" value="Trans_reg_C"/>
    <property type="match status" value="1"/>
</dbReference>
<dbReference type="Gene3D" id="6.10.250.690">
    <property type="match status" value="1"/>
</dbReference>
<keyword evidence="3" id="KW-0805">Transcription regulation</keyword>
<gene>
    <name evidence="10" type="ORF">DFQ01_1456</name>
</gene>